<dbReference type="GO" id="GO:0005694">
    <property type="term" value="C:chromosome"/>
    <property type="evidence" value="ECO:0007669"/>
    <property type="project" value="TreeGrafter"/>
</dbReference>
<evidence type="ECO:0000256" key="5">
    <source>
        <dbReference type="ARBA" id="ARBA00022801"/>
    </source>
</evidence>
<sequence length="1039" mass="117395">MLAADLYFNFLSFSFDFSRFFYFFQEFLLYFMKFQYKMSKSRGTELVAPRKTIQFGGYTFVEPDLNFKAPIFSCCGSIQDASCEKEFEESDEEMEEVPPQQQSYQSAPSSSYNKPGPSSSNSYQIEPMNNSWNRQQNYQTNLNSYHHEDDDDIFIDEQPAYRQVGKPAARSYDVDDDPMDDSFENFHATSSEAQGVPDEPDADNDSFDDFESIPAATTKSLATLQKSNSESTLNQRHDMHGRFRGFLQDDSEEFNNELELLGADMNEELYSTLKSKFGFNQFRHRQKQCILSTLMGNDTFVLMPTGAGKSLCYQLPAVILPGVTVVVSPLRSLIEDQKMKMKELGIGCEALTADLSAGAQEDIYSDLTSENPTIKLLYVTPEKISASGRLISVFYTLHRRGLLARFVIDEAHCVSQWGHDFRPDYTKLSTLREKFHNPPVPIIALTATATPKIVTDARDNLKMQNSKLFISSFVRDNLKYDLIPKAAKSLINVVEKMKQLYPGKSGIVYCLSRYKILQKKRQKIYLTLAFFRKECETVQMMLTKAGLSAEVYHAGLNDGLRVSVQKGWLANKFDVICATIAFGMGIDKPDVRFVIHYSLPKSIEGYYQETGRAGRDGMPSYCLMLYSYHDSIRLRRMIEEGNTTTGVRSMHLNNVLQVVAYCENVSVCRRKMLVEHFGEVYDEQSCRNSKTPCDVCERQRKNPEAIRLFDVSNDALSIMQCLPRMQKATLKYISELYRGNLIKKTSEQAVRMGHTKLPFYSKGAGMTEQDALRFVRKLVIEGLVHERLYSIPNQTAAVLAYAELTEAGKEIASGKKQAKVYLHIVTCEKKRKNAGLIELSNMNTVSEAQALKERHMVKHGDVFTKCLQELTQLITAVAESSGLSGPYSIVSREGIEQIAALLPRTNSDLLRIDSMTQIKITKYGRLIMELLATYWKQVDEREETEMRNQLDKLKNGEIVMGGFATLSSDSNFPPAPYMKPLGGGRGRKRTTPGFSSGRAVKKPRAVPPSGRGKTRGRGTTKATSGSTGMRKNMFPSTFF</sequence>
<feature type="region of interest" description="Disordered" evidence="17">
    <location>
        <begin position="165"/>
        <end position="210"/>
    </location>
</feature>
<dbReference type="OMA" id="ATPCDIC"/>
<evidence type="ECO:0000256" key="16">
    <source>
        <dbReference type="ARBA" id="ARBA00076271"/>
    </source>
</evidence>
<evidence type="ECO:0000256" key="6">
    <source>
        <dbReference type="ARBA" id="ARBA00022806"/>
    </source>
</evidence>
<dbReference type="AlphaFoldDB" id="E3ND76"/>
<evidence type="ECO:0000313" key="22">
    <source>
        <dbReference type="Proteomes" id="UP000008281"/>
    </source>
</evidence>
<dbReference type="SUPFAM" id="SSF47819">
    <property type="entry name" value="HRDC-like"/>
    <property type="match status" value="1"/>
</dbReference>
<evidence type="ECO:0000259" key="20">
    <source>
        <dbReference type="PROSITE" id="PS51194"/>
    </source>
</evidence>
<evidence type="ECO:0000256" key="8">
    <source>
        <dbReference type="ARBA" id="ARBA00023125"/>
    </source>
</evidence>
<dbReference type="InterPro" id="IPR044876">
    <property type="entry name" value="HRDC_dom_sf"/>
</dbReference>
<dbReference type="Proteomes" id="UP000008281">
    <property type="component" value="Unassembled WGS sequence"/>
</dbReference>
<dbReference type="PANTHER" id="PTHR13710">
    <property type="entry name" value="DNA HELICASE RECQ FAMILY MEMBER"/>
    <property type="match status" value="1"/>
</dbReference>
<feature type="compositionally biased region" description="Low complexity" evidence="17">
    <location>
        <begin position="98"/>
        <end position="123"/>
    </location>
</feature>
<dbReference type="GO" id="GO:0007131">
    <property type="term" value="P:reciprocal meiotic recombination"/>
    <property type="evidence" value="ECO:0007669"/>
    <property type="project" value="UniProtKB-ARBA"/>
</dbReference>
<feature type="domain" description="Helicase C-terminal" evidence="20">
    <location>
        <begin position="492"/>
        <end position="656"/>
    </location>
</feature>
<dbReference type="Gene3D" id="1.10.150.80">
    <property type="entry name" value="HRDC domain"/>
    <property type="match status" value="1"/>
</dbReference>
<dbReference type="PROSITE" id="PS50967">
    <property type="entry name" value="HRDC"/>
    <property type="match status" value="1"/>
</dbReference>
<evidence type="ECO:0000259" key="19">
    <source>
        <dbReference type="PROSITE" id="PS51192"/>
    </source>
</evidence>
<keyword evidence="8" id="KW-0238">DNA-binding</keyword>
<dbReference type="InterPro" id="IPR014001">
    <property type="entry name" value="Helicase_ATP-bd"/>
</dbReference>
<feature type="compositionally biased region" description="Acidic residues" evidence="17">
    <location>
        <begin position="198"/>
        <end position="210"/>
    </location>
</feature>
<dbReference type="GO" id="GO:0005634">
    <property type="term" value="C:nucleus"/>
    <property type="evidence" value="ECO:0007669"/>
    <property type="project" value="UniProtKB-SubCell"/>
</dbReference>
<dbReference type="PANTHER" id="PTHR13710:SF153">
    <property type="entry name" value="RECQ-LIKE DNA HELICASE BLM"/>
    <property type="match status" value="1"/>
</dbReference>
<dbReference type="InterPro" id="IPR010997">
    <property type="entry name" value="HRDC-like_sf"/>
</dbReference>
<dbReference type="Pfam" id="PF16124">
    <property type="entry name" value="RecQ_Zn_bind"/>
    <property type="match status" value="1"/>
</dbReference>
<proteinExistence type="inferred from homology"/>
<feature type="compositionally biased region" description="Acidic residues" evidence="17">
    <location>
        <begin position="174"/>
        <end position="183"/>
    </location>
</feature>
<dbReference type="Gene3D" id="3.40.50.300">
    <property type="entry name" value="P-loop containing nucleotide triphosphate hydrolases"/>
    <property type="match status" value="2"/>
</dbReference>
<dbReference type="OrthoDB" id="10261556at2759"/>
<feature type="compositionally biased region" description="Acidic residues" evidence="17">
    <location>
        <begin position="86"/>
        <end position="96"/>
    </location>
</feature>
<feature type="region of interest" description="Disordered" evidence="17">
    <location>
        <begin position="85"/>
        <end position="127"/>
    </location>
</feature>
<comment type="catalytic activity">
    <reaction evidence="11">
        <text>Couples ATP hydrolysis with the unwinding of duplex DNA by translocating in the 3'-5' direction.</text>
        <dbReference type="EC" id="5.6.2.4"/>
    </reaction>
</comment>
<evidence type="ECO:0000256" key="4">
    <source>
        <dbReference type="ARBA" id="ARBA00022741"/>
    </source>
</evidence>
<feature type="region of interest" description="Disordered" evidence="17">
    <location>
        <begin position="977"/>
        <end position="1039"/>
    </location>
</feature>
<dbReference type="PROSITE" id="PS51194">
    <property type="entry name" value="HELICASE_CTER"/>
    <property type="match status" value="1"/>
</dbReference>
<dbReference type="SUPFAM" id="SSF52540">
    <property type="entry name" value="P-loop containing nucleoside triphosphate hydrolases"/>
    <property type="match status" value="1"/>
</dbReference>
<dbReference type="CDD" id="cd18794">
    <property type="entry name" value="SF2_C_RecQ"/>
    <property type="match status" value="1"/>
</dbReference>
<dbReference type="InterPro" id="IPR011545">
    <property type="entry name" value="DEAD/DEAH_box_helicase_dom"/>
</dbReference>
<dbReference type="HOGENOM" id="CLU_001103_3_0_1"/>
<comment type="similarity">
    <text evidence="3">Belongs to the helicase family. RecQ subfamily.</text>
</comment>
<dbReference type="PROSITE" id="PS51192">
    <property type="entry name" value="HELICASE_ATP_BIND_1"/>
    <property type="match status" value="1"/>
</dbReference>
<dbReference type="FunCoup" id="E3ND76">
    <property type="interactions" value="326"/>
</dbReference>
<feature type="domain" description="Helicase ATP-binding" evidence="19">
    <location>
        <begin position="290"/>
        <end position="467"/>
    </location>
</feature>
<dbReference type="FunFam" id="3.40.50.300:FF:000340">
    <property type="entry name" value="Bloom syndrome, RecQ helicase"/>
    <property type="match status" value="1"/>
</dbReference>
<dbReference type="FunFam" id="1.10.150.80:FF:000019">
    <property type="entry name" value="ATP-dependent DNA helicase"/>
    <property type="match status" value="1"/>
</dbReference>
<dbReference type="SMART" id="SM00341">
    <property type="entry name" value="HRDC"/>
    <property type="match status" value="1"/>
</dbReference>
<evidence type="ECO:0000256" key="13">
    <source>
        <dbReference type="ARBA" id="ARBA00044542"/>
    </source>
</evidence>
<comment type="subcellular location">
    <subcellularLocation>
        <location evidence="2">Nucleus</location>
    </subcellularLocation>
</comment>
<protein>
    <recommendedName>
        <fullName evidence="12">DNA 3'-5' helicase</fullName>
        <ecNumber evidence="12">5.6.2.4</ecNumber>
    </recommendedName>
    <alternativeName>
        <fullName evidence="15">Bloom syndrome protein homolog</fullName>
    </alternativeName>
    <alternativeName>
        <fullName evidence="13">DNA 3'-5' helicase BLM</fullName>
    </alternativeName>
    <alternativeName>
        <fullName evidence="16">RecQ helicase homolog</fullName>
    </alternativeName>
</protein>
<evidence type="ECO:0000256" key="11">
    <source>
        <dbReference type="ARBA" id="ARBA00034617"/>
    </source>
</evidence>
<dbReference type="InterPro" id="IPR018982">
    <property type="entry name" value="RQC_domain"/>
</dbReference>
<dbReference type="SMART" id="SM00956">
    <property type="entry name" value="RQC"/>
    <property type="match status" value="1"/>
</dbReference>
<dbReference type="GO" id="GO:0043138">
    <property type="term" value="F:3'-5' DNA helicase activity"/>
    <property type="evidence" value="ECO:0007669"/>
    <property type="project" value="UniProtKB-EC"/>
</dbReference>
<dbReference type="SMART" id="SM00487">
    <property type="entry name" value="DEXDc"/>
    <property type="match status" value="1"/>
</dbReference>
<dbReference type="Pfam" id="PF00271">
    <property type="entry name" value="Helicase_C"/>
    <property type="match status" value="1"/>
</dbReference>
<evidence type="ECO:0000256" key="17">
    <source>
        <dbReference type="SAM" id="MobiDB-lite"/>
    </source>
</evidence>
<dbReference type="eggNOG" id="KOG0351">
    <property type="taxonomic scope" value="Eukaryota"/>
</dbReference>
<dbReference type="STRING" id="31234.E3ND76"/>
<dbReference type="GO" id="GO:0005737">
    <property type="term" value="C:cytoplasm"/>
    <property type="evidence" value="ECO:0007669"/>
    <property type="project" value="TreeGrafter"/>
</dbReference>
<dbReference type="Gene3D" id="1.10.10.10">
    <property type="entry name" value="Winged helix-like DNA-binding domain superfamily/Winged helix DNA-binding domain"/>
    <property type="match status" value="1"/>
</dbReference>
<dbReference type="SMART" id="SM00490">
    <property type="entry name" value="HELICc"/>
    <property type="match status" value="1"/>
</dbReference>
<dbReference type="GO" id="GO:0005524">
    <property type="term" value="F:ATP binding"/>
    <property type="evidence" value="ECO:0007669"/>
    <property type="project" value="UniProtKB-KW"/>
</dbReference>
<dbReference type="InterPro" id="IPR036388">
    <property type="entry name" value="WH-like_DNA-bd_sf"/>
</dbReference>
<dbReference type="GO" id="GO:0003677">
    <property type="term" value="F:DNA binding"/>
    <property type="evidence" value="ECO:0007669"/>
    <property type="project" value="UniProtKB-KW"/>
</dbReference>
<dbReference type="GO" id="GO:0009378">
    <property type="term" value="F:four-way junction helicase activity"/>
    <property type="evidence" value="ECO:0007669"/>
    <property type="project" value="TreeGrafter"/>
</dbReference>
<dbReference type="FunFam" id="3.40.50.300:FF:000296">
    <property type="entry name" value="ATP-dependent DNA helicase RecQ"/>
    <property type="match status" value="1"/>
</dbReference>
<evidence type="ECO:0000256" key="14">
    <source>
        <dbReference type="ARBA" id="ARBA00049360"/>
    </source>
</evidence>
<comment type="catalytic activity">
    <reaction evidence="14">
        <text>ATP + H2O = ADP + phosphate + H(+)</text>
        <dbReference type="Rhea" id="RHEA:13065"/>
        <dbReference type="ChEBI" id="CHEBI:15377"/>
        <dbReference type="ChEBI" id="CHEBI:15378"/>
        <dbReference type="ChEBI" id="CHEBI:30616"/>
        <dbReference type="ChEBI" id="CHEBI:43474"/>
        <dbReference type="ChEBI" id="CHEBI:456216"/>
    </reaction>
</comment>
<evidence type="ECO:0000256" key="3">
    <source>
        <dbReference type="ARBA" id="ARBA00005446"/>
    </source>
</evidence>
<dbReference type="PROSITE" id="PS00690">
    <property type="entry name" value="DEAH_ATP_HELICASE"/>
    <property type="match status" value="1"/>
</dbReference>
<keyword evidence="9" id="KW-0413">Isomerase</keyword>
<dbReference type="InterPro" id="IPR027417">
    <property type="entry name" value="P-loop_NTPase"/>
</dbReference>
<dbReference type="InterPro" id="IPR032284">
    <property type="entry name" value="RecQ_Zn-bd"/>
</dbReference>
<evidence type="ECO:0000256" key="1">
    <source>
        <dbReference type="ARBA" id="ARBA00001947"/>
    </source>
</evidence>
<dbReference type="InterPro" id="IPR004589">
    <property type="entry name" value="DNA_helicase_ATP-dep_RecQ"/>
</dbReference>
<feature type="domain" description="HRDC" evidence="18">
    <location>
        <begin position="860"/>
        <end position="941"/>
    </location>
</feature>
<dbReference type="SUPFAM" id="SSF46785">
    <property type="entry name" value="Winged helix' DNA-binding domain"/>
    <property type="match status" value="1"/>
</dbReference>
<evidence type="ECO:0000256" key="9">
    <source>
        <dbReference type="ARBA" id="ARBA00023235"/>
    </source>
</evidence>
<dbReference type="FunFam" id="1.10.10.10:FF:000878">
    <property type="entry name" value="ATP-dependent DNA helicase"/>
    <property type="match status" value="1"/>
</dbReference>
<keyword evidence="10" id="KW-0539">Nucleus</keyword>
<keyword evidence="6" id="KW-0347">Helicase</keyword>
<gene>
    <name evidence="21" type="primary">Cre-him-6</name>
    <name evidence="21" type="ORF">CRE_01364</name>
</gene>
<organism evidence="22">
    <name type="scientific">Caenorhabditis remanei</name>
    <name type="common">Caenorhabditis vulgaris</name>
    <dbReference type="NCBI Taxonomy" id="31234"/>
    <lineage>
        <taxon>Eukaryota</taxon>
        <taxon>Metazoa</taxon>
        <taxon>Ecdysozoa</taxon>
        <taxon>Nematoda</taxon>
        <taxon>Chromadorea</taxon>
        <taxon>Rhabditida</taxon>
        <taxon>Rhabditina</taxon>
        <taxon>Rhabditomorpha</taxon>
        <taxon>Rhabditoidea</taxon>
        <taxon>Rhabditidae</taxon>
        <taxon>Peloderinae</taxon>
        <taxon>Caenorhabditis</taxon>
    </lineage>
</organism>
<dbReference type="EC" id="5.6.2.4" evidence="12"/>
<feature type="compositionally biased region" description="Low complexity" evidence="17">
    <location>
        <begin position="1019"/>
        <end position="1028"/>
    </location>
</feature>
<evidence type="ECO:0000256" key="10">
    <source>
        <dbReference type="ARBA" id="ARBA00023242"/>
    </source>
</evidence>
<keyword evidence="4" id="KW-0547">Nucleotide-binding</keyword>
<dbReference type="NCBIfam" id="TIGR00614">
    <property type="entry name" value="recQ_fam"/>
    <property type="match status" value="1"/>
</dbReference>
<evidence type="ECO:0000256" key="7">
    <source>
        <dbReference type="ARBA" id="ARBA00022840"/>
    </source>
</evidence>
<dbReference type="GO" id="GO:0006260">
    <property type="term" value="P:DNA replication"/>
    <property type="evidence" value="ECO:0007669"/>
    <property type="project" value="InterPro"/>
</dbReference>
<keyword evidence="7" id="KW-0067">ATP-binding</keyword>
<dbReference type="GO" id="GO:0016787">
    <property type="term" value="F:hydrolase activity"/>
    <property type="evidence" value="ECO:0007669"/>
    <property type="project" value="UniProtKB-KW"/>
</dbReference>
<evidence type="ECO:0000259" key="18">
    <source>
        <dbReference type="PROSITE" id="PS50967"/>
    </source>
</evidence>
<dbReference type="EMBL" id="DS268607">
    <property type="protein sequence ID" value="EFO93540.1"/>
    <property type="molecule type" value="Genomic_DNA"/>
</dbReference>
<accession>E3ND76</accession>
<evidence type="ECO:0000256" key="15">
    <source>
        <dbReference type="ARBA" id="ARBA00076065"/>
    </source>
</evidence>
<keyword evidence="22" id="KW-1185">Reference proteome</keyword>
<dbReference type="InterPro" id="IPR001650">
    <property type="entry name" value="Helicase_C-like"/>
</dbReference>
<dbReference type="Pfam" id="PF00270">
    <property type="entry name" value="DEAD"/>
    <property type="match status" value="1"/>
</dbReference>
<dbReference type="InterPro" id="IPR002121">
    <property type="entry name" value="HRDC_dom"/>
</dbReference>
<dbReference type="InterPro" id="IPR036390">
    <property type="entry name" value="WH_DNA-bd_sf"/>
</dbReference>
<keyword evidence="5" id="KW-0378">Hydrolase</keyword>
<evidence type="ECO:0000313" key="21">
    <source>
        <dbReference type="EMBL" id="EFO93540.1"/>
    </source>
</evidence>
<dbReference type="GO" id="GO:0000724">
    <property type="term" value="P:double-strand break repair via homologous recombination"/>
    <property type="evidence" value="ECO:0007669"/>
    <property type="project" value="TreeGrafter"/>
</dbReference>
<dbReference type="Pfam" id="PF00570">
    <property type="entry name" value="HRDC"/>
    <property type="match status" value="1"/>
</dbReference>
<evidence type="ECO:0000256" key="12">
    <source>
        <dbReference type="ARBA" id="ARBA00034808"/>
    </source>
</evidence>
<dbReference type="InterPro" id="IPR002464">
    <property type="entry name" value="DNA/RNA_helicase_DEAH_CS"/>
</dbReference>
<dbReference type="Pfam" id="PF09382">
    <property type="entry name" value="RQC"/>
    <property type="match status" value="1"/>
</dbReference>
<comment type="cofactor">
    <cofactor evidence="1">
        <name>Zn(2+)</name>
        <dbReference type="ChEBI" id="CHEBI:29105"/>
    </cofactor>
</comment>
<evidence type="ECO:0000256" key="2">
    <source>
        <dbReference type="ARBA" id="ARBA00004123"/>
    </source>
</evidence>
<name>E3ND76_CAERE</name>
<dbReference type="InParanoid" id="E3ND76"/>
<reference evidence="21" key="1">
    <citation type="submission" date="2007-07" db="EMBL/GenBank/DDBJ databases">
        <title>PCAP assembly of the Caenorhabditis remanei genome.</title>
        <authorList>
            <consortium name="The Caenorhabditis remanei Sequencing Consortium"/>
            <person name="Wilson R.K."/>
        </authorList>
    </citation>
    <scope>NUCLEOTIDE SEQUENCE [LARGE SCALE GENOMIC DNA]</scope>
    <source>
        <strain evidence="21">PB4641</strain>
    </source>
</reference>